<dbReference type="GeneID" id="16074265"/>
<feature type="compositionally biased region" description="Low complexity" evidence="1">
    <location>
        <begin position="165"/>
        <end position="176"/>
    </location>
</feature>
<name>F2UAI8_SALR5</name>
<organism evidence="3">
    <name type="scientific">Salpingoeca rosetta (strain ATCC 50818 / BSB-021)</name>
    <dbReference type="NCBI Taxonomy" id="946362"/>
    <lineage>
        <taxon>Eukaryota</taxon>
        <taxon>Choanoflagellata</taxon>
        <taxon>Craspedida</taxon>
        <taxon>Salpingoecidae</taxon>
        <taxon>Salpingoeca</taxon>
    </lineage>
</organism>
<dbReference type="AlphaFoldDB" id="F2UAI8"/>
<evidence type="ECO:0000313" key="2">
    <source>
        <dbReference type="EMBL" id="EGD73404.1"/>
    </source>
</evidence>
<gene>
    <name evidence="2" type="ORF">PTSG_05100</name>
</gene>
<feature type="compositionally biased region" description="Low complexity" evidence="1">
    <location>
        <begin position="88"/>
        <end position="99"/>
    </location>
</feature>
<feature type="compositionally biased region" description="Low complexity" evidence="1">
    <location>
        <begin position="110"/>
        <end position="119"/>
    </location>
</feature>
<sequence length="303" mass="32852">MTGTRRQEPTISEMISKYSEAMSAGLPNIFQRSPTLNIADALSVSAVTPHAAAPASNASPVSTCTGAESKRESLAFLSDAPLRRQRSRSTSSSRHTAVQEVDEEEDEDTSTTTTATTSASTLHGDIDALFAGVHVVGVRADSSVSPAQRRRRRSNSKGHAHTMMQRQQQYQQYQQQHARISNSSGSGSGSGLGVDGGVGLEKRSPIKRASPPARPKADVFSFDAKTVQNYHDKIRDRLTVRGYGAIVFFRELHRETNTDTIDANNNVDVTARSSSAVFVPQHNQAEHIARLKPQLAQSRTLSP</sequence>
<dbReference type="Proteomes" id="UP000007799">
    <property type="component" value="Unassembled WGS sequence"/>
</dbReference>
<dbReference type="KEGG" id="sre:PTSG_05100"/>
<dbReference type="InParanoid" id="F2UAI8"/>
<feature type="compositionally biased region" description="Basic residues" evidence="1">
    <location>
        <begin position="148"/>
        <end position="160"/>
    </location>
</feature>
<feature type="compositionally biased region" description="Acidic residues" evidence="1">
    <location>
        <begin position="100"/>
        <end position="109"/>
    </location>
</feature>
<keyword evidence="3" id="KW-1185">Reference proteome</keyword>
<evidence type="ECO:0000313" key="3">
    <source>
        <dbReference type="Proteomes" id="UP000007799"/>
    </source>
</evidence>
<protein>
    <submittedName>
        <fullName evidence="2">Uncharacterized protein</fullName>
    </submittedName>
</protein>
<evidence type="ECO:0000256" key="1">
    <source>
        <dbReference type="SAM" id="MobiDB-lite"/>
    </source>
</evidence>
<accession>F2UAI8</accession>
<reference evidence="2" key="1">
    <citation type="submission" date="2009-08" db="EMBL/GenBank/DDBJ databases">
        <title>Annotation of Salpingoeca rosetta.</title>
        <authorList>
            <consortium name="The Broad Institute Genome Sequencing Platform"/>
            <person name="Russ C."/>
            <person name="Cuomo C."/>
            <person name="Burger G."/>
            <person name="Gray M.W."/>
            <person name="Holland P.W.H."/>
            <person name="King N."/>
            <person name="Lang F.B.F."/>
            <person name="Roger A.J."/>
            <person name="Ruiz-Trillo I."/>
            <person name="Young S.K."/>
            <person name="Zeng Q."/>
            <person name="Gargeya S."/>
            <person name="Alvarado L."/>
            <person name="Berlin A."/>
            <person name="Chapman S.B."/>
            <person name="Chen Z."/>
            <person name="Freedman E."/>
            <person name="Gellesch M."/>
            <person name="Goldberg J."/>
            <person name="Griggs A."/>
            <person name="Gujja S."/>
            <person name="Heilman E."/>
            <person name="Heiman D."/>
            <person name="Howarth C."/>
            <person name="Mehta T."/>
            <person name="Neiman D."/>
            <person name="Pearson M."/>
            <person name="Roberts A."/>
            <person name="Saif S."/>
            <person name="Shea T."/>
            <person name="Shenoy N."/>
            <person name="Sisk P."/>
            <person name="Stolte C."/>
            <person name="Sykes S."/>
            <person name="White J."/>
            <person name="Yandava C."/>
            <person name="Haas B."/>
            <person name="Nusbaum C."/>
            <person name="Birren B."/>
        </authorList>
    </citation>
    <scope>NUCLEOTIDE SEQUENCE [LARGE SCALE GENOMIC DNA]</scope>
    <source>
        <strain evidence="2">ATCC 50818</strain>
    </source>
</reference>
<dbReference type="RefSeq" id="XP_004993686.1">
    <property type="nucleotide sequence ID" value="XM_004993629.1"/>
</dbReference>
<feature type="compositionally biased region" description="Gly residues" evidence="1">
    <location>
        <begin position="186"/>
        <end position="199"/>
    </location>
</feature>
<feature type="region of interest" description="Disordered" evidence="1">
    <location>
        <begin position="75"/>
        <end position="119"/>
    </location>
</feature>
<feature type="region of interest" description="Disordered" evidence="1">
    <location>
        <begin position="140"/>
        <end position="216"/>
    </location>
</feature>
<proteinExistence type="predicted"/>
<dbReference type="EMBL" id="GL832966">
    <property type="protein sequence ID" value="EGD73404.1"/>
    <property type="molecule type" value="Genomic_DNA"/>
</dbReference>